<keyword evidence="2" id="KW-0812">Transmembrane</keyword>
<dbReference type="EMBL" id="QCXM01000008">
    <property type="protein sequence ID" value="PUT47223.1"/>
    <property type="molecule type" value="Genomic_DNA"/>
</dbReference>
<accession>A0AB38N5F5</accession>
<gene>
    <name evidence="3" type="ORF">DB745_09390</name>
    <name evidence="4" type="ORF">DIZ81_04380</name>
</gene>
<feature type="coiled-coil region" evidence="1">
    <location>
        <begin position="626"/>
        <end position="660"/>
    </location>
</feature>
<reference evidence="4 6" key="2">
    <citation type="submission" date="2018-04" db="EMBL/GenBank/DDBJ databases">
        <title>Whole genome sequence comparison of clinical and drinking water Legionella pneumophila isolates.</title>
        <authorList>
            <person name="Garner E."/>
        </authorList>
    </citation>
    <scope>NUCLEOTIDE SEQUENCE [LARGE SCALE GENOMIC DNA]</scope>
    <source>
        <strain evidence="4 6">WH02</strain>
    </source>
</reference>
<protein>
    <recommendedName>
        <fullName evidence="7">Ankyrin repeat protein</fullName>
    </recommendedName>
</protein>
<feature type="transmembrane region" description="Helical" evidence="2">
    <location>
        <begin position="1405"/>
        <end position="1426"/>
    </location>
</feature>
<evidence type="ECO:0000313" key="4">
    <source>
        <dbReference type="EMBL" id="TID44737.1"/>
    </source>
</evidence>
<dbReference type="Proteomes" id="UP000251035">
    <property type="component" value="Unassembled WGS sequence"/>
</dbReference>
<reference evidence="3 5" key="1">
    <citation type="submission" date="2018-04" db="EMBL/GenBank/DDBJ databases">
        <title>Whole genome sequence comparison of clinical and drinking water Legionella pneumophila isolates associated with the Flint Water Crisis.</title>
        <authorList>
            <person name="Garner E."/>
            <person name="Brown C."/>
            <person name="Schwake O."/>
            <person name="Coil D."/>
            <person name="Jospin G."/>
            <person name="Eisen J."/>
            <person name="Edwards M."/>
            <person name="Pruden A."/>
        </authorList>
    </citation>
    <scope>NUCLEOTIDE SEQUENCE [LARGE SCALE GENOMIC DNA]</scope>
    <source>
        <strain evidence="3 5">Genessee03</strain>
    </source>
</reference>
<evidence type="ECO:0000256" key="1">
    <source>
        <dbReference type="SAM" id="Coils"/>
    </source>
</evidence>
<dbReference type="Proteomes" id="UP000306421">
    <property type="component" value="Unassembled WGS sequence"/>
</dbReference>
<comment type="caution">
    <text evidence="4">The sequence shown here is derived from an EMBL/GenBank/DDBJ whole genome shotgun (WGS) entry which is preliminary data.</text>
</comment>
<keyword evidence="5" id="KW-1185">Reference proteome</keyword>
<evidence type="ECO:0000313" key="5">
    <source>
        <dbReference type="Proteomes" id="UP000251035"/>
    </source>
</evidence>
<sequence length="1466" mass="165012">MGRRASGKPFTTIADSGLGQFLNRLERKIEALQKEYANAPQSLELRYAKSQVAAVAAALKAINEEVLPKFQSGKNPGLGDWSTIKSTIEAVSKEHMSVFSTPEQAVIKAITAHFDELVTTARKAGKIKKINAESKDTFCTHFKAELRKAKIFQEALAIPGVNLESILKQVDDLVDGWDFSGSKPEDFKEVLPKILDNKSPYAFLIAHPMSYALAVECWYGLKAMPESIDELLSFLNPDALKISIPLLFSASHTPGASKEEYYVFKIEYNKNVLTLDFQSLFSDNRGMAESVIKDGLAGYLMGSADTQEGIAEAKTQGEKKARFEKALSVLDELTQAFNEPCAQVSKPLSLEGQSHASQVILLQKQSEWTQKVIAAAEGTLTILQQKMASLASSGIVDDEEMPEYFITSNPLKLVRAQLILKSAYARAVKDIEEKQAGLQQLYSRLQDQTATIHKAWYEAELTFHRDESAAVGMTLDAINADLDKLNTNRPLEPKDTVEQQIAMLKSELSAVDNDLGNLALHQETVGQLANPVPVRDNRLLQASYPALNDEINALYNPQRDTRAALNERIAQLRLDVIRHRNEVVFQLRKEQSALEFLESMRSTNIESIKQHYAEKQKQWSDEEKQLDTLMQKASEIDTALSEAEQARQRHEKMIQDSEEVLPEQWRQIKESATAVAGLIEKTDGTALSANVSSVNELTGFKVAAEAKYKSFKDALDKCTTQSEVYPDTVEADLQVLQKIEKCFLKNKLIIDFEAMGNIEEFKLGFFDPFKKSFVKLLTFLDAKSDQIESLWQFKQKQGSLDVNSEEYQDSFGLFQNLFFAKRNSLEEKAHTRALARAWQPQAAAFELEKKNFDTRYEGLCLLVEDRNNSEKAIVSLNQDISSRRLEQKKQEELVVASKKTIAELKPNVEIIGLIIQLTEGITELGGKINQPDAKNGIAALYEQYHQLSAESSLLLEKLNGIPNHQDYDANRLNIQKQLAANCGQLQMLARSLLNEHMEKMKTAAGELKNKFADLGLQSINSQSSEVPERLTKTASLLKGYNVLLQELSHLHEEHQTFASTLTALKDDVLVEEYEKEQPFAAVREKREEISAQLIKDSQSLLAAISNQVKEYRETLQFDYYSREDDKAQQGKRMAVEAYLGKIKAPLEQLQETISLSVIKDSLQESLDEVNQGISTLNNSMLDNKSVLEKSQQRISNRVELMDNYLDLFGENGYEAQRAKRFVVKDSIFSSEDATQRKTYMVKLRVLLDAFKEKGDPETFHQLYALVERGRNEFPGLTLRPMLRRLLVALQEIRQDFSDELIQVNDEVENTSSRKIAQKEISGALQTLYDRIDEMKNYEKLQNHSETVVSAVNNVSQKLKGRLDDFVKTKLNDEKQVTAQELSSFTGEMRDILRSEDDKMHSERSWFAPVVANIVAGLFTLGIALGIKLASSKSTQGYAAFFMDKTQREKNVDKVDDALEQLAAPAA</sequence>
<evidence type="ECO:0000256" key="2">
    <source>
        <dbReference type="SAM" id="Phobius"/>
    </source>
</evidence>
<name>A0AB38N5F5_9GAMM</name>
<evidence type="ECO:0000313" key="6">
    <source>
        <dbReference type="Proteomes" id="UP000306421"/>
    </source>
</evidence>
<keyword evidence="1" id="KW-0175">Coiled coil</keyword>
<keyword evidence="2" id="KW-0472">Membrane</keyword>
<organism evidence="4 6">
    <name type="scientific">Legionella taurinensis</name>
    <dbReference type="NCBI Taxonomy" id="70611"/>
    <lineage>
        <taxon>Bacteria</taxon>
        <taxon>Pseudomonadati</taxon>
        <taxon>Pseudomonadota</taxon>
        <taxon>Gammaproteobacteria</taxon>
        <taxon>Legionellales</taxon>
        <taxon>Legionellaceae</taxon>
        <taxon>Legionella</taxon>
    </lineage>
</organism>
<evidence type="ECO:0008006" key="7">
    <source>
        <dbReference type="Google" id="ProtNLM"/>
    </source>
</evidence>
<keyword evidence="2" id="KW-1133">Transmembrane helix</keyword>
<dbReference type="RefSeq" id="WP_108291695.1">
    <property type="nucleotide sequence ID" value="NZ_JAWVLH010000003.1"/>
</dbReference>
<evidence type="ECO:0000313" key="3">
    <source>
        <dbReference type="EMBL" id="PUT47223.1"/>
    </source>
</evidence>
<proteinExistence type="predicted"/>
<dbReference type="EMBL" id="QFGG01000003">
    <property type="protein sequence ID" value="TID44737.1"/>
    <property type="molecule type" value="Genomic_DNA"/>
</dbReference>